<name>A0A1B6H202_9HEMI</name>
<feature type="non-terminal residue" evidence="7">
    <location>
        <position position="1"/>
    </location>
</feature>
<keyword evidence="5" id="KW-0472">Membrane</keyword>
<dbReference type="PANTHER" id="PTHR12893">
    <property type="entry name" value="GOLGI REASSEMBLY STACKING PROTEIN GRASP"/>
    <property type="match status" value="1"/>
</dbReference>
<evidence type="ECO:0000313" key="7">
    <source>
        <dbReference type="EMBL" id="JAS68716.1"/>
    </source>
</evidence>
<keyword evidence="3" id="KW-0677">Repeat</keyword>
<evidence type="ECO:0000256" key="5">
    <source>
        <dbReference type="ARBA" id="ARBA00023136"/>
    </source>
</evidence>
<feature type="domain" description="PDZ GRASP-type" evidence="6">
    <location>
        <begin position="1"/>
        <end position="43"/>
    </location>
</feature>
<dbReference type="Pfam" id="PF04495">
    <property type="entry name" value="GRASP55_65"/>
    <property type="match status" value="1"/>
</dbReference>
<comment type="similarity">
    <text evidence="2">Belongs to the GORASP family.</text>
</comment>
<dbReference type="Gene3D" id="2.30.42.10">
    <property type="match status" value="1"/>
</dbReference>
<dbReference type="GO" id="GO:0007030">
    <property type="term" value="P:Golgi organization"/>
    <property type="evidence" value="ECO:0007669"/>
    <property type="project" value="TreeGrafter"/>
</dbReference>
<evidence type="ECO:0000256" key="3">
    <source>
        <dbReference type="ARBA" id="ARBA00022737"/>
    </source>
</evidence>
<sequence>EGRNLKLCVYNTVLDNCREVVIVPNSRWGGEGFLGCGIGYGYLHRIPTHAYKEHSLDSIIKTAKSEPQVVVPVLPPPLPVHAAVPEVQNELNTENETQPVELVTKKVAEVKLDEKVEEVYQEVPLED</sequence>
<keyword evidence="4" id="KW-0333">Golgi apparatus</keyword>
<evidence type="ECO:0000256" key="2">
    <source>
        <dbReference type="ARBA" id="ARBA00007144"/>
    </source>
</evidence>
<dbReference type="InterPro" id="IPR036034">
    <property type="entry name" value="PDZ_sf"/>
</dbReference>
<dbReference type="PANTHER" id="PTHR12893:SF0">
    <property type="entry name" value="GRASP65"/>
    <property type="match status" value="1"/>
</dbReference>
<dbReference type="GO" id="GO:0000139">
    <property type="term" value="C:Golgi membrane"/>
    <property type="evidence" value="ECO:0007669"/>
    <property type="project" value="UniProtKB-SubCell"/>
</dbReference>
<dbReference type="EMBL" id="GECZ01001053">
    <property type="protein sequence ID" value="JAS68716.1"/>
    <property type="molecule type" value="Transcribed_RNA"/>
</dbReference>
<feature type="non-terminal residue" evidence="7">
    <location>
        <position position="127"/>
    </location>
</feature>
<gene>
    <name evidence="7" type="ORF">g.2940</name>
</gene>
<accession>A0A1B6H202</accession>
<comment type="subcellular location">
    <subcellularLocation>
        <location evidence="1">Golgi apparatus membrane</location>
    </subcellularLocation>
</comment>
<organism evidence="7">
    <name type="scientific">Cuerna arida</name>
    <dbReference type="NCBI Taxonomy" id="1464854"/>
    <lineage>
        <taxon>Eukaryota</taxon>
        <taxon>Metazoa</taxon>
        <taxon>Ecdysozoa</taxon>
        <taxon>Arthropoda</taxon>
        <taxon>Hexapoda</taxon>
        <taxon>Insecta</taxon>
        <taxon>Pterygota</taxon>
        <taxon>Neoptera</taxon>
        <taxon>Paraneoptera</taxon>
        <taxon>Hemiptera</taxon>
        <taxon>Auchenorrhyncha</taxon>
        <taxon>Membracoidea</taxon>
        <taxon>Cicadellidae</taxon>
        <taxon>Cicadellinae</taxon>
        <taxon>Proconiini</taxon>
        <taxon>Cuerna</taxon>
    </lineage>
</organism>
<evidence type="ECO:0000259" key="6">
    <source>
        <dbReference type="PROSITE" id="PS51865"/>
    </source>
</evidence>
<dbReference type="AlphaFoldDB" id="A0A1B6H202"/>
<dbReference type="PROSITE" id="PS51865">
    <property type="entry name" value="PDZ_GRASP"/>
    <property type="match status" value="1"/>
</dbReference>
<dbReference type="InterPro" id="IPR024958">
    <property type="entry name" value="GRASP_PDZ"/>
</dbReference>
<dbReference type="InterPro" id="IPR007583">
    <property type="entry name" value="GRASP55_65"/>
</dbReference>
<protein>
    <recommendedName>
        <fullName evidence="6">PDZ GRASP-type domain-containing protein</fullName>
    </recommendedName>
</protein>
<evidence type="ECO:0000256" key="4">
    <source>
        <dbReference type="ARBA" id="ARBA00023034"/>
    </source>
</evidence>
<reference evidence="7" key="1">
    <citation type="submission" date="2015-11" db="EMBL/GenBank/DDBJ databases">
        <title>De novo transcriptome assembly of four potential Pierce s Disease insect vectors from Arizona vineyards.</title>
        <authorList>
            <person name="Tassone E.E."/>
        </authorList>
    </citation>
    <scope>NUCLEOTIDE SEQUENCE</scope>
</reference>
<evidence type="ECO:0000256" key="1">
    <source>
        <dbReference type="ARBA" id="ARBA00004394"/>
    </source>
</evidence>
<proteinExistence type="inferred from homology"/>